<dbReference type="AlphaFoldDB" id="A0A412X3J3"/>
<dbReference type="Proteomes" id="UP000283589">
    <property type="component" value="Unassembled WGS sequence"/>
</dbReference>
<name>A0A412X3J3_9BACT</name>
<keyword evidence="1" id="KW-0732">Signal</keyword>
<dbReference type="Gene3D" id="3.90.70.50">
    <property type="entry name" value="Peptidase C10, streptopain"/>
    <property type="match status" value="1"/>
</dbReference>
<sequence length="407" mass="45102">MNKKLFFFIHIVTILVAFIACKNDSNSVPIQQEDLSLEAQTALDIVNTFRKQVAPSGMSRSISSSDLNILDCQQEEVLLRKTENSESTLARSTADEIEKVSLYNIKFELNGKKGFAYSSPDLRINRVLAYCENGLIEDTIYIKGMAMAIKGITQSCANDLNEYYSNDRASSRANEKTSTNGPFMLTEWSQDAPYNENCGGSGCSTTNNGKYPAGCVGIAVAQSVAFLNKYDSQFNLAALKKEKHIYSFSPLAAEVAKFVYHVAAGCKTDFACSGSGSTLAKATDYLQSIGYNQDFLDYYYRKASSIDNQLIGCLLMDRPVCVGGNTGKGNGHAWVFDGISATTTDRVGEVKKILALHCNWGWGGLGNGWYDNGNWYNPVDQTTFEPISDNGSFYRNNEYIYFRYTRR</sequence>
<protein>
    <submittedName>
        <fullName evidence="2">C10 family peptidase</fullName>
    </submittedName>
</protein>
<dbReference type="PROSITE" id="PS51257">
    <property type="entry name" value="PROKAR_LIPOPROTEIN"/>
    <property type="match status" value="1"/>
</dbReference>
<feature type="signal peptide" evidence="1">
    <location>
        <begin position="1"/>
        <end position="19"/>
    </location>
</feature>
<dbReference type="Pfam" id="PF01640">
    <property type="entry name" value="Peptidase_C10"/>
    <property type="match status" value="1"/>
</dbReference>
<dbReference type="RefSeq" id="WP_118259295.1">
    <property type="nucleotide sequence ID" value="NZ_CABJDM010000021.1"/>
</dbReference>
<evidence type="ECO:0000313" key="3">
    <source>
        <dbReference type="EMBL" id="RGV35108.1"/>
    </source>
</evidence>
<evidence type="ECO:0000313" key="2">
    <source>
        <dbReference type="EMBL" id="HJF72556.1"/>
    </source>
</evidence>
<dbReference type="GO" id="GO:0008234">
    <property type="term" value="F:cysteine-type peptidase activity"/>
    <property type="evidence" value="ECO:0007669"/>
    <property type="project" value="InterPro"/>
</dbReference>
<comment type="caution">
    <text evidence="3">The sequence shown here is derived from an EMBL/GenBank/DDBJ whole genome shotgun (WGS) entry which is preliminary data.</text>
</comment>
<dbReference type="Proteomes" id="UP000286038">
    <property type="component" value="Unassembled WGS sequence"/>
</dbReference>
<dbReference type="EMBL" id="QRPV01000021">
    <property type="protein sequence ID" value="RHM41466.1"/>
    <property type="molecule type" value="Genomic_DNA"/>
</dbReference>
<organism evidence="3 5">
    <name type="scientific">Butyricimonas virosa</name>
    <dbReference type="NCBI Taxonomy" id="544645"/>
    <lineage>
        <taxon>Bacteria</taxon>
        <taxon>Pseudomonadati</taxon>
        <taxon>Bacteroidota</taxon>
        <taxon>Bacteroidia</taxon>
        <taxon>Bacteroidales</taxon>
        <taxon>Odoribacteraceae</taxon>
        <taxon>Butyricimonas</taxon>
    </lineage>
</organism>
<dbReference type="Proteomes" id="UP000742098">
    <property type="component" value="Unassembled WGS sequence"/>
</dbReference>
<dbReference type="EMBL" id="QRZA01000005">
    <property type="protein sequence ID" value="RGV35108.1"/>
    <property type="molecule type" value="Genomic_DNA"/>
</dbReference>
<evidence type="ECO:0000313" key="6">
    <source>
        <dbReference type="Proteomes" id="UP000286038"/>
    </source>
</evidence>
<dbReference type="SUPFAM" id="SSF54001">
    <property type="entry name" value="Cysteine proteinases"/>
    <property type="match status" value="1"/>
</dbReference>
<dbReference type="InterPro" id="IPR038765">
    <property type="entry name" value="Papain-like_cys_pep_sf"/>
</dbReference>
<reference evidence="5 6" key="1">
    <citation type="submission" date="2018-08" db="EMBL/GenBank/DDBJ databases">
        <title>A genome reference for cultivated species of the human gut microbiota.</title>
        <authorList>
            <person name="Zou Y."/>
            <person name="Xue W."/>
            <person name="Luo G."/>
        </authorList>
    </citation>
    <scope>NUCLEOTIDE SEQUENCE [LARGE SCALE GENOMIC DNA]</scope>
    <source>
        <strain evidence="3 5">AF14-49</strain>
        <strain evidence="4 6">AF34-33</strain>
    </source>
</reference>
<gene>
    <name evidence="3" type="ORF">DWW18_05915</name>
    <name evidence="4" type="ORF">DWZ68_14105</name>
    <name evidence="2" type="ORF">K8V05_17545</name>
</gene>
<dbReference type="STRING" id="1121130.GCA_000519105_03185"/>
<reference evidence="2" key="3">
    <citation type="submission" date="2021-09" db="EMBL/GenBank/DDBJ databases">
        <authorList>
            <person name="Gilroy R."/>
        </authorList>
    </citation>
    <scope>NUCLEOTIDE SEQUENCE</scope>
    <source>
        <strain evidence="2">6966</strain>
    </source>
</reference>
<accession>A0A412X3J3</accession>
<dbReference type="InterPro" id="IPR044934">
    <property type="entry name" value="Streptopain_sf"/>
</dbReference>
<dbReference type="GO" id="GO:0006508">
    <property type="term" value="P:proteolysis"/>
    <property type="evidence" value="ECO:0007669"/>
    <property type="project" value="InterPro"/>
</dbReference>
<evidence type="ECO:0000256" key="1">
    <source>
        <dbReference type="SAM" id="SignalP"/>
    </source>
</evidence>
<dbReference type="EMBL" id="DYVS01000338">
    <property type="protein sequence ID" value="HJF72556.1"/>
    <property type="molecule type" value="Genomic_DNA"/>
</dbReference>
<reference evidence="2" key="2">
    <citation type="journal article" date="2021" name="PeerJ">
        <title>Extensive microbial diversity within the chicken gut microbiome revealed by metagenomics and culture.</title>
        <authorList>
            <person name="Gilroy R."/>
            <person name="Ravi A."/>
            <person name="Getino M."/>
            <person name="Pursley I."/>
            <person name="Horton D.L."/>
            <person name="Alikhan N.F."/>
            <person name="Baker D."/>
            <person name="Gharbi K."/>
            <person name="Hall N."/>
            <person name="Watson M."/>
            <person name="Adriaenssens E.M."/>
            <person name="Foster-Nyarko E."/>
            <person name="Jarju S."/>
            <person name="Secka A."/>
            <person name="Antonio M."/>
            <person name="Oren A."/>
            <person name="Chaudhuri R.R."/>
            <person name="La Ragione R."/>
            <person name="Hildebrand F."/>
            <person name="Pallen M.J."/>
        </authorList>
    </citation>
    <scope>NUCLEOTIDE SEQUENCE</scope>
    <source>
        <strain evidence="2">6966</strain>
    </source>
</reference>
<proteinExistence type="predicted"/>
<feature type="chain" id="PRO_5036103708" evidence="1">
    <location>
        <begin position="20"/>
        <end position="407"/>
    </location>
</feature>
<evidence type="ECO:0000313" key="4">
    <source>
        <dbReference type="EMBL" id="RHM41466.1"/>
    </source>
</evidence>
<dbReference type="InterPro" id="IPR000200">
    <property type="entry name" value="Peptidase_C10"/>
</dbReference>
<evidence type="ECO:0000313" key="5">
    <source>
        <dbReference type="Proteomes" id="UP000283589"/>
    </source>
</evidence>